<gene>
    <name evidence="10" type="ORF">B0A72_12715</name>
</gene>
<reference evidence="10 11" key="1">
    <citation type="submission" date="2016-11" db="EMBL/GenBank/DDBJ databases">
        <title>Whole genomes of Flavobacteriaceae.</title>
        <authorList>
            <person name="Stine C."/>
            <person name="Li C."/>
            <person name="Tadesse D."/>
        </authorList>
    </citation>
    <scope>NUCLEOTIDE SEQUENCE [LARGE SCALE GENOMIC DNA]</scope>
    <source>
        <strain evidence="10 11">ATCC 19366</strain>
    </source>
</reference>
<dbReference type="Gene3D" id="1.10.287.1260">
    <property type="match status" value="1"/>
</dbReference>
<dbReference type="Proteomes" id="UP000198431">
    <property type="component" value="Unassembled WGS sequence"/>
</dbReference>
<evidence type="ECO:0000313" key="10">
    <source>
        <dbReference type="EMBL" id="OXB04527.1"/>
    </source>
</evidence>
<feature type="signal peptide" evidence="8">
    <location>
        <begin position="1"/>
        <end position="24"/>
    </location>
</feature>
<feature type="transmembrane region" description="Helical" evidence="7">
    <location>
        <begin position="265"/>
        <end position="286"/>
    </location>
</feature>
<feature type="transmembrane region" description="Helical" evidence="7">
    <location>
        <begin position="393"/>
        <end position="410"/>
    </location>
</feature>
<dbReference type="InterPro" id="IPR023408">
    <property type="entry name" value="MscS_beta-dom_sf"/>
</dbReference>
<dbReference type="Gene3D" id="2.30.30.60">
    <property type="match status" value="1"/>
</dbReference>
<sequence length="791" mass="89354">MLKRSFIALLTLFVGLFFAPLSYSQTDTLKKENPKTETPKKETRSKLFEDSATDSDYLMAIEKASAAMETAFNDADFDGASHHLFGEIKRTQSKLDLILNSLKGANPNARNQQMYRIVLKEIQLELEEQNTAINLRNQNLEKIKSRFIELRKDKALMTLIKDTIRRKQFKKEFANLRSRYKATDSLMTKNQGILNNNKRLTVERKIAVSNALIAVDNKLEQSGISMRKKEYPFLWSINDSVPKEKVAQNIGAKVIIEESVAAYYLSYRAGGLITLLFFMGILGWYISRNLKYLKENGHAENLSLFNFKYLNRGIIIPVAVIGLNIAVVGNLYAPALFIEFLHLILLGLLTILFKNQWSGVSMRNWLLLLGLFFILCFLDLFITVGLFQRCSFIVINILGIRYGLVQIKTLKEQLYIKGFFKWATILFIGLNVLSILHNIFGRVSISNMLSLTAFISLTQIVALSVLLKIILEIIILQIYTTRVKRGIEKIFDHEHLSETLKKPFIIVISYMWLVVIASNLNVWESLRTSLGSLLSHPNTIGSITFTLGNIILFFIIIWVAHLLQKYVAYFFGEIDDENEENINKRQHSKLLITRLVVLIIGYLLAVAASGMPLDKLSILLGALGVGVGLGLQNVVNNFVSGIILIFDKPIQIGDVIDISSESGRVKSMGLRTTKINAPNGAEIIIPNGNLLSQNITNWTYTDNFKLVDISIEITGETTPEAINETINKSLESLPLVNNAKPSQIYYTSISEGKYKIQIKFWCSIYKTEETVSGARQTLFSNFKAKGLTFST</sequence>
<dbReference type="SUPFAM" id="SSF50182">
    <property type="entry name" value="Sm-like ribonucleoproteins"/>
    <property type="match status" value="1"/>
</dbReference>
<feature type="transmembrane region" description="Helical" evidence="7">
    <location>
        <begin position="309"/>
        <end position="329"/>
    </location>
</feature>
<comment type="similarity">
    <text evidence="2">Belongs to the MscS (TC 1.A.23) family.</text>
</comment>
<evidence type="ECO:0000259" key="9">
    <source>
        <dbReference type="Pfam" id="PF00924"/>
    </source>
</evidence>
<comment type="subcellular location">
    <subcellularLocation>
        <location evidence="1">Membrane</location>
        <topology evidence="1">Multi-pass membrane protein</topology>
    </subcellularLocation>
</comment>
<dbReference type="AlphaFoldDB" id="A0AB36P0Y0"/>
<evidence type="ECO:0000256" key="5">
    <source>
        <dbReference type="ARBA" id="ARBA00023136"/>
    </source>
</evidence>
<accession>A0AB36P0Y0</accession>
<keyword evidence="8" id="KW-0732">Signal</keyword>
<organism evidence="10 11">
    <name type="scientific">Flavobacterium pectinovorum</name>
    <dbReference type="NCBI Taxonomy" id="29533"/>
    <lineage>
        <taxon>Bacteria</taxon>
        <taxon>Pseudomonadati</taxon>
        <taxon>Bacteroidota</taxon>
        <taxon>Flavobacteriia</taxon>
        <taxon>Flavobacteriales</taxon>
        <taxon>Flavobacteriaceae</taxon>
        <taxon>Flavobacterium</taxon>
    </lineage>
</organism>
<feature type="transmembrane region" description="Helical" evidence="7">
    <location>
        <begin position="616"/>
        <end position="635"/>
    </location>
</feature>
<dbReference type="PANTHER" id="PTHR30347:SF1">
    <property type="entry name" value="MECHANOSENSITIVE CHANNEL MSCK"/>
    <property type="match status" value="1"/>
</dbReference>
<protein>
    <submittedName>
        <fullName evidence="10">Mechanosensitive ion channel protein MscS</fullName>
    </submittedName>
</protein>
<name>A0AB36P0Y0_9FLAO</name>
<dbReference type="PANTHER" id="PTHR30347">
    <property type="entry name" value="POTASSIUM CHANNEL RELATED"/>
    <property type="match status" value="1"/>
</dbReference>
<evidence type="ECO:0000256" key="2">
    <source>
        <dbReference type="ARBA" id="ARBA00008017"/>
    </source>
</evidence>
<dbReference type="SUPFAM" id="SSF82861">
    <property type="entry name" value="Mechanosensitive channel protein MscS (YggB), transmembrane region"/>
    <property type="match status" value="1"/>
</dbReference>
<dbReference type="InterPro" id="IPR052702">
    <property type="entry name" value="MscS-like_channel"/>
</dbReference>
<keyword evidence="5 7" id="KW-0472">Membrane</keyword>
<feature type="transmembrane region" description="Helical" evidence="7">
    <location>
        <begin position="335"/>
        <end position="353"/>
    </location>
</feature>
<feature type="transmembrane region" description="Helical" evidence="7">
    <location>
        <begin position="365"/>
        <end position="387"/>
    </location>
</feature>
<feature type="transmembrane region" description="Helical" evidence="7">
    <location>
        <begin position="460"/>
        <end position="479"/>
    </location>
</feature>
<feature type="transmembrane region" description="Helical" evidence="7">
    <location>
        <begin position="422"/>
        <end position="440"/>
    </location>
</feature>
<evidence type="ECO:0000313" key="11">
    <source>
        <dbReference type="Proteomes" id="UP000198431"/>
    </source>
</evidence>
<dbReference type="Gene3D" id="3.30.70.100">
    <property type="match status" value="1"/>
</dbReference>
<dbReference type="EMBL" id="MUHB01000010">
    <property type="protein sequence ID" value="OXB04527.1"/>
    <property type="molecule type" value="Genomic_DNA"/>
</dbReference>
<comment type="caution">
    <text evidence="10">The sequence shown here is derived from an EMBL/GenBank/DDBJ whole genome shotgun (WGS) entry which is preliminary data.</text>
</comment>
<feature type="transmembrane region" description="Helical" evidence="7">
    <location>
        <begin position="591"/>
        <end position="610"/>
    </location>
</feature>
<dbReference type="GO" id="GO:0016020">
    <property type="term" value="C:membrane"/>
    <property type="evidence" value="ECO:0007669"/>
    <property type="project" value="UniProtKB-SubCell"/>
</dbReference>
<feature type="transmembrane region" description="Helical" evidence="7">
    <location>
        <begin position="500"/>
        <end position="520"/>
    </location>
</feature>
<evidence type="ECO:0000256" key="7">
    <source>
        <dbReference type="SAM" id="Phobius"/>
    </source>
</evidence>
<evidence type="ECO:0000256" key="1">
    <source>
        <dbReference type="ARBA" id="ARBA00004141"/>
    </source>
</evidence>
<keyword evidence="4 7" id="KW-1133">Transmembrane helix</keyword>
<keyword evidence="3 7" id="KW-0812">Transmembrane</keyword>
<feature type="chain" id="PRO_5044215351" evidence="8">
    <location>
        <begin position="25"/>
        <end position="791"/>
    </location>
</feature>
<proteinExistence type="inferred from homology"/>
<evidence type="ECO:0000256" key="3">
    <source>
        <dbReference type="ARBA" id="ARBA00022692"/>
    </source>
</evidence>
<feature type="domain" description="Mechanosensitive ion channel MscS" evidence="9">
    <location>
        <begin position="633"/>
        <end position="699"/>
    </location>
</feature>
<dbReference type="GO" id="GO:0008381">
    <property type="term" value="F:mechanosensitive monoatomic ion channel activity"/>
    <property type="evidence" value="ECO:0007669"/>
    <property type="project" value="UniProtKB-ARBA"/>
</dbReference>
<evidence type="ECO:0000256" key="6">
    <source>
        <dbReference type="SAM" id="MobiDB-lite"/>
    </source>
</evidence>
<feature type="transmembrane region" description="Helical" evidence="7">
    <location>
        <begin position="540"/>
        <end position="563"/>
    </location>
</feature>
<dbReference type="Pfam" id="PF00924">
    <property type="entry name" value="MS_channel_2nd"/>
    <property type="match status" value="1"/>
</dbReference>
<feature type="region of interest" description="Disordered" evidence="6">
    <location>
        <begin position="28"/>
        <end position="47"/>
    </location>
</feature>
<dbReference type="InterPro" id="IPR011014">
    <property type="entry name" value="MscS_channel_TM-2"/>
</dbReference>
<dbReference type="InterPro" id="IPR006685">
    <property type="entry name" value="MscS_channel_2nd"/>
</dbReference>
<evidence type="ECO:0000256" key="4">
    <source>
        <dbReference type="ARBA" id="ARBA00022989"/>
    </source>
</evidence>
<dbReference type="InterPro" id="IPR010920">
    <property type="entry name" value="LSM_dom_sf"/>
</dbReference>
<evidence type="ECO:0000256" key="8">
    <source>
        <dbReference type="SAM" id="SignalP"/>
    </source>
</evidence>